<comment type="catalytic activity">
    <reaction evidence="1 8">
        <text>Eliminative cleavage of (1-&gt;4)-alpha-D-galacturonan to give oligosaccharides with 4-deoxy-alpha-D-galact-4-enuronosyl groups at their non-reducing ends.</text>
        <dbReference type="EC" id="4.2.2.2"/>
    </reaction>
</comment>
<dbReference type="PANTHER" id="PTHR31683:SF80">
    <property type="entry name" value="PECTATE LYASE 16-RELATED"/>
    <property type="match status" value="1"/>
</dbReference>
<dbReference type="Pfam" id="PF00544">
    <property type="entry name" value="Pectate_lyase_4"/>
    <property type="match status" value="1"/>
</dbReference>
<dbReference type="InterPro" id="IPR018082">
    <property type="entry name" value="AmbAllergen"/>
</dbReference>
<dbReference type="SUPFAM" id="SSF51126">
    <property type="entry name" value="Pectin lyase-like"/>
    <property type="match status" value="1"/>
</dbReference>
<dbReference type="GO" id="GO:0046872">
    <property type="term" value="F:metal ion binding"/>
    <property type="evidence" value="ECO:0007669"/>
    <property type="project" value="UniProtKB-KW"/>
</dbReference>
<feature type="domain" description="Pectate lyase" evidence="9">
    <location>
        <begin position="108"/>
        <end position="306"/>
    </location>
</feature>
<organism evidence="10 11">
    <name type="scientific">Lithospermum erythrorhizon</name>
    <name type="common">Purple gromwell</name>
    <name type="synonym">Lithospermum officinale var. erythrorhizon</name>
    <dbReference type="NCBI Taxonomy" id="34254"/>
    <lineage>
        <taxon>Eukaryota</taxon>
        <taxon>Viridiplantae</taxon>
        <taxon>Streptophyta</taxon>
        <taxon>Embryophyta</taxon>
        <taxon>Tracheophyta</taxon>
        <taxon>Spermatophyta</taxon>
        <taxon>Magnoliopsida</taxon>
        <taxon>eudicotyledons</taxon>
        <taxon>Gunneridae</taxon>
        <taxon>Pentapetalae</taxon>
        <taxon>asterids</taxon>
        <taxon>lamiids</taxon>
        <taxon>Boraginales</taxon>
        <taxon>Boraginaceae</taxon>
        <taxon>Boraginoideae</taxon>
        <taxon>Lithospermeae</taxon>
        <taxon>Lithospermum</taxon>
    </lineage>
</organism>
<reference evidence="10 11" key="1">
    <citation type="submission" date="2024-01" db="EMBL/GenBank/DDBJ databases">
        <title>The complete chloroplast genome sequence of Lithospermum erythrorhizon: insights into the phylogenetic relationship among Boraginaceae species and the maternal lineages of purple gromwells.</title>
        <authorList>
            <person name="Okada T."/>
            <person name="Watanabe K."/>
        </authorList>
    </citation>
    <scope>NUCLEOTIDE SEQUENCE [LARGE SCALE GENOMIC DNA]</scope>
</reference>
<comment type="similarity">
    <text evidence="8">Belongs to the polysaccharide lyase 1 family.</text>
</comment>
<keyword evidence="4 8" id="KW-0479">Metal-binding</keyword>
<keyword evidence="11" id="KW-1185">Reference proteome</keyword>
<dbReference type="InterPro" id="IPR011050">
    <property type="entry name" value="Pectin_lyase_fold/virulence"/>
</dbReference>
<comment type="pathway">
    <text evidence="2 8">Glycan metabolism; pectin degradation; 2-dehydro-3-deoxy-D-gluconate from pectin: step 2/5.</text>
</comment>
<accession>A0AAV3RY40</accession>
<evidence type="ECO:0000259" key="9">
    <source>
        <dbReference type="SMART" id="SM00656"/>
    </source>
</evidence>
<keyword evidence="5 8" id="KW-0732">Signal</keyword>
<dbReference type="InterPro" id="IPR002022">
    <property type="entry name" value="Pec_lyase"/>
</dbReference>
<keyword evidence="6 8" id="KW-0106">Calcium</keyword>
<dbReference type="InterPro" id="IPR012334">
    <property type="entry name" value="Pectin_lyas_fold"/>
</dbReference>
<evidence type="ECO:0000256" key="6">
    <source>
        <dbReference type="ARBA" id="ARBA00022837"/>
    </source>
</evidence>
<evidence type="ECO:0000256" key="8">
    <source>
        <dbReference type="RuleBase" id="RU361123"/>
    </source>
</evidence>
<dbReference type="EMBL" id="BAABME010012140">
    <property type="protein sequence ID" value="GAA0184756.1"/>
    <property type="molecule type" value="Genomic_DNA"/>
</dbReference>
<dbReference type="PANTHER" id="PTHR31683">
    <property type="entry name" value="PECTATE LYASE 18-RELATED"/>
    <property type="match status" value="1"/>
</dbReference>
<dbReference type="InterPro" id="IPR045032">
    <property type="entry name" value="PEL"/>
</dbReference>
<evidence type="ECO:0000256" key="2">
    <source>
        <dbReference type="ARBA" id="ARBA00005220"/>
    </source>
</evidence>
<comment type="cofactor">
    <cofactor evidence="8">
        <name>Ca(2+)</name>
        <dbReference type="ChEBI" id="CHEBI:29108"/>
    </cofactor>
    <text evidence="8">Binds 1 Ca(2+) ion. Required for its activity.</text>
</comment>
<evidence type="ECO:0000313" key="10">
    <source>
        <dbReference type="EMBL" id="GAA0184756.1"/>
    </source>
</evidence>
<comment type="caution">
    <text evidence="10">The sequence shown here is derived from an EMBL/GenBank/DDBJ whole genome shotgun (WGS) entry which is preliminary data.</text>
</comment>
<feature type="chain" id="PRO_5043103644" description="Pectate lyase" evidence="8">
    <location>
        <begin position="28"/>
        <end position="369"/>
    </location>
</feature>
<evidence type="ECO:0000256" key="7">
    <source>
        <dbReference type="ARBA" id="ARBA00023239"/>
    </source>
</evidence>
<dbReference type="AlphaFoldDB" id="A0AAV3RY40"/>
<dbReference type="InterPro" id="IPR006626">
    <property type="entry name" value="PbH1"/>
</dbReference>
<evidence type="ECO:0000313" key="11">
    <source>
        <dbReference type="Proteomes" id="UP001454036"/>
    </source>
</evidence>
<dbReference type="SMART" id="SM00656">
    <property type="entry name" value="Amb_all"/>
    <property type="match status" value="1"/>
</dbReference>
<keyword evidence="7 8" id="KW-0456">Lyase</keyword>
<dbReference type="Gene3D" id="2.160.20.10">
    <property type="entry name" value="Single-stranded right-handed beta-helix, Pectin lyase-like"/>
    <property type="match status" value="1"/>
</dbReference>
<evidence type="ECO:0000256" key="3">
    <source>
        <dbReference type="ARBA" id="ARBA00012272"/>
    </source>
</evidence>
<feature type="signal peptide" evidence="8">
    <location>
        <begin position="1"/>
        <end position="27"/>
    </location>
</feature>
<evidence type="ECO:0000256" key="4">
    <source>
        <dbReference type="ARBA" id="ARBA00022723"/>
    </source>
</evidence>
<evidence type="ECO:0000256" key="5">
    <source>
        <dbReference type="ARBA" id="ARBA00022729"/>
    </source>
</evidence>
<protein>
    <recommendedName>
        <fullName evidence="3 8">Pectate lyase</fullName>
        <ecNumber evidence="3 8">4.2.2.2</ecNumber>
    </recommendedName>
</protein>
<proteinExistence type="inferred from homology"/>
<sequence length="369" mass="40895">MTMVMAARTCLLLLLTILPLIATTTHCKRQKNTTNVIDSCRRLQANWTNNRQALAGCAIGLGKDAMGGKLGAIYVVTDPSDDPKNPKQGTLRHGVIQSKPLWIVFARDMVIKLKNELMINSNKTIDGRGAKVDIAYGPCLKIEHANHVIVHDISIHDCKPRKNDAIMIYDSKNIWIDHCYFARATNGVVVDVIHGSNGITISNNYFSELDKASIHVHAKAHLRPLLWSMLQGYKNNSTEHKNKKVTVSFNLFAPGGLTKKQPRVRSGHVHVANNNYEGWGMMFSIEGSDNPTFFTQGNYVIAPYSDKNPKNVKGYFLNVTSFGKYGCETCFPNYSKEETFGHVNESLIVPALRASAGPLNCSSTKNKSC</sequence>
<dbReference type="Proteomes" id="UP001454036">
    <property type="component" value="Unassembled WGS sequence"/>
</dbReference>
<evidence type="ECO:0000256" key="1">
    <source>
        <dbReference type="ARBA" id="ARBA00000695"/>
    </source>
</evidence>
<dbReference type="SMART" id="SM00710">
    <property type="entry name" value="PbH1"/>
    <property type="match status" value="3"/>
</dbReference>
<dbReference type="GO" id="GO:0030570">
    <property type="term" value="F:pectate lyase activity"/>
    <property type="evidence" value="ECO:0007669"/>
    <property type="project" value="UniProtKB-EC"/>
</dbReference>
<dbReference type="EC" id="4.2.2.2" evidence="3 8"/>
<name>A0AAV3RY40_LITER</name>
<gene>
    <name evidence="10" type="ORF">LIER_32044</name>
</gene>
<dbReference type="PRINTS" id="PR00807">
    <property type="entry name" value="AMBALLERGEN"/>
</dbReference>